<reference evidence="2" key="1">
    <citation type="submission" date="2021-01" db="EMBL/GenBank/DDBJ databases">
        <title>Genome public.</title>
        <authorList>
            <person name="Liu C."/>
            <person name="Sun Q."/>
        </authorList>
    </citation>
    <scope>NUCLEOTIDE SEQUENCE</scope>
    <source>
        <strain evidence="2">M6</strain>
    </source>
</reference>
<name>A0A935C3V6_9FIRM</name>
<accession>A0A935C3V6</accession>
<dbReference type="PANTHER" id="PTHR30399">
    <property type="entry name" value="UNCHARACTERIZED PROTEIN YGJP"/>
    <property type="match status" value="1"/>
</dbReference>
<dbReference type="Gene3D" id="3.30.2010.10">
    <property type="entry name" value="Metalloproteases ('zincins'), catalytic domain"/>
    <property type="match status" value="1"/>
</dbReference>
<dbReference type="InterPro" id="IPR053136">
    <property type="entry name" value="UTP_pyrophosphatase-like"/>
</dbReference>
<dbReference type="EMBL" id="JAEQMG010000163">
    <property type="protein sequence ID" value="MBK6089940.1"/>
    <property type="molecule type" value="Genomic_DNA"/>
</dbReference>
<feature type="domain" description="YgjP-like metallopeptidase" evidence="1">
    <location>
        <begin position="74"/>
        <end position="175"/>
    </location>
</feature>
<dbReference type="PANTHER" id="PTHR30399:SF1">
    <property type="entry name" value="UTP PYROPHOSPHATASE"/>
    <property type="match status" value="1"/>
</dbReference>
<dbReference type="InterPro" id="IPR002725">
    <property type="entry name" value="YgjP-like_metallopeptidase"/>
</dbReference>
<dbReference type="Pfam" id="PF01863">
    <property type="entry name" value="YgjP-like"/>
    <property type="match status" value="2"/>
</dbReference>
<comment type="caution">
    <text evidence="2">The sequence shown here is derived from an EMBL/GenBank/DDBJ whole genome shotgun (WGS) entry which is preliminary data.</text>
</comment>
<sequence length="186" mass="21792">MDFAYTLIKSKRKTISLEVRGDELIVRAPKRTTKREADEFVKKHEAWIIKKRGQIAERKATEQAVPKLTEEELRALAQMAKKVIPERVAYYARIMDAHYGRITLRCQKTRWGSCSAKKNLNFNILLLLTPPEVLDSVVVHELCHLFEMNHSARFYERVYAVYPAYDRWNRWLKENGGLIMARAGNR</sequence>
<evidence type="ECO:0000313" key="2">
    <source>
        <dbReference type="EMBL" id="MBK6089940.1"/>
    </source>
</evidence>
<evidence type="ECO:0000259" key="1">
    <source>
        <dbReference type="Pfam" id="PF01863"/>
    </source>
</evidence>
<protein>
    <submittedName>
        <fullName evidence="2">DUF45 domain-containing protein</fullName>
    </submittedName>
</protein>
<feature type="domain" description="YgjP-like metallopeptidase" evidence="1">
    <location>
        <begin position="13"/>
        <end position="63"/>
    </location>
</feature>
<dbReference type="AlphaFoldDB" id="A0A935C3V6"/>
<keyword evidence="3" id="KW-1185">Reference proteome</keyword>
<proteinExistence type="predicted"/>
<evidence type="ECO:0000313" key="3">
    <source>
        <dbReference type="Proteomes" id="UP000633365"/>
    </source>
</evidence>
<dbReference type="CDD" id="cd07344">
    <property type="entry name" value="M48_yhfN_like"/>
    <property type="match status" value="1"/>
</dbReference>
<organism evidence="2 3">
    <name type="scientific">Ruminococcus difficilis</name>
    <dbReference type="NCBI Taxonomy" id="2763069"/>
    <lineage>
        <taxon>Bacteria</taxon>
        <taxon>Bacillati</taxon>
        <taxon>Bacillota</taxon>
        <taxon>Clostridia</taxon>
        <taxon>Eubacteriales</taxon>
        <taxon>Oscillospiraceae</taxon>
        <taxon>Ruminococcus</taxon>
    </lineage>
</organism>
<dbReference type="Proteomes" id="UP000633365">
    <property type="component" value="Unassembled WGS sequence"/>
</dbReference>
<gene>
    <name evidence="2" type="ORF">JKK62_15045</name>
</gene>
<dbReference type="RefSeq" id="WP_201428631.1">
    <property type="nucleotide sequence ID" value="NZ_JAEQMG010000163.1"/>
</dbReference>